<evidence type="ECO:0000256" key="6">
    <source>
        <dbReference type="ARBA" id="ARBA00023004"/>
    </source>
</evidence>
<dbReference type="GO" id="GO:0016705">
    <property type="term" value="F:oxidoreductase activity, acting on paired donors, with incorporation or reduction of molecular oxygen"/>
    <property type="evidence" value="ECO:0007669"/>
    <property type="project" value="InterPro"/>
</dbReference>
<evidence type="ECO:0000313" key="8">
    <source>
        <dbReference type="EMBL" id="KAK7349019.1"/>
    </source>
</evidence>
<dbReference type="AlphaFoldDB" id="A0AAN9M776"/>
<keyword evidence="7" id="KW-0503">Monooxygenase</keyword>
<gene>
    <name evidence="8" type="ORF">VNO80_23846</name>
</gene>
<protein>
    <recommendedName>
        <fullName evidence="10">Cytochrome P450</fullName>
    </recommendedName>
</protein>
<dbReference type="PANTHER" id="PTHR24296">
    <property type="entry name" value="CYTOCHROME P450"/>
    <property type="match status" value="1"/>
</dbReference>
<comment type="caution">
    <text evidence="8">The sequence shown here is derived from an EMBL/GenBank/DDBJ whole genome shotgun (WGS) entry which is preliminary data.</text>
</comment>
<dbReference type="EMBL" id="JAYMYR010000008">
    <property type="protein sequence ID" value="KAK7349019.1"/>
    <property type="molecule type" value="Genomic_DNA"/>
</dbReference>
<proteinExistence type="inferred from homology"/>
<evidence type="ECO:0000313" key="9">
    <source>
        <dbReference type="Proteomes" id="UP001374584"/>
    </source>
</evidence>
<dbReference type="Pfam" id="PF00067">
    <property type="entry name" value="p450"/>
    <property type="match status" value="2"/>
</dbReference>
<dbReference type="GO" id="GO:0004497">
    <property type="term" value="F:monooxygenase activity"/>
    <property type="evidence" value="ECO:0007669"/>
    <property type="project" value="UniProtKB-KW"/>
</dbReference>
<evidence type="ECO:0000256" key="2">
    <source>
        <dbReference type="ARBA" id="ARBA00010617"/>
    </source>
</evidence>
<comment type="cofactor">
    <cofactor evidence="1">
        <name>heme</name>
        <dbReference type="ChEBI" id="CHEBI:30413"/>
    </cofactor>
</comment>
<accession>A0AAN9M776</accession>
<keyword evidence="9" id="KW-1185">Reference proteome</keyword>
<keyword evidence="6" id="KW-0408">Iron</keyword>
<dbReference type="Gene3D" id="1.10.630.10">
    <property type="entry name" value="Cytochrome P450"/>
    <property type="match status" value="2"/>
</dbReference>
<dbReference type="InterPro" id="IPR001128">
    <property type="entry name" value="Cyt_P450"/>
</dbReference>
<sequence length="369" mass="42676">MGNFFSYLTLFSLQHLHTLELTIAATVFIAFQIFTSRRQHGLPTLPVIRMLPSLLFGLKTNLYEWLTQVLIRKNGTFIFQGPWFTNLNCVFTSDPRNLELLLKTNFSSFPKGKFFRYTFGDLLGDGIFNADSETWRRQRKTASLELHSAMFRKLTYESLFELVNNRLLPLLELCANKSRVIDLQDVLLRLAFDNICMIAFGVDPGCSQPHLPEIPFATAFEDATETSMRRFITPEWIWKLMRFCNVGVEKRLKESIKKVDEFAVSVIGTRKKELALQDESSDMLTVFMRVKGEDGKGYSDKFLRDISQNPEVEESIVEEICRVVREREEVVNGLAFRVEEIKKMEYLHAALSEALRLYPSVPLDHKESE</sequence>
<evidence type="ECO:0000256" key="5">
    <source>
        <dbReference type="ARBA" id="ARBA00023002"/>
    </source>
</evidence>
<dbReference type="GO" id="GO:0005506">
    <property type="term" value="F:iron ion binding"/>
    <property type="evidence" value="ECO:0007669"/>
    <property type="project" value="InterPro"/>
</dbReference>
<keyword evidence="3" id="KW-0349">Heme</keyword>
<comment type="similarity">
    <text evidence="2">Belongs to the cytochrome P450 family.</text>
</comment>
<evidence type="ECO:0000256" key="4">
    <source>
        <dbReference type="ARBA" id="ARBA00022723"/>
    </source>
</evidence>
<evidence type="ECO:0000256" key="1">
    <source>
        <dbReference type="ARBA" id="ARBA00001971"/>
    </source>
</evidence>
<evidence type="ECO:0000256" key="7">
    <source>
        <dbReference type="ARBA" id="ARBA00023033"/>
    </source>
</evidence>
<keyword evidence="4" id="KW-0479">Metal-binding</keyword>
<keyword evidence="5" id="KW-0560">Oxidoreductase</keyword>
<name>A0AAN9M776_PHACN</name>
<dbReference type="InterPro" id="IPR036396">
    <property type="entry name" value="Cyt_P450_sf"/>
</dbReference>
<dbReference type="SUPFAM" id="SSF48264">
    <property type="entry name" value="Cytochrome P450"/>
    <property type="match status" value="1"/>
</dbReference>
<organism evidence="8 9">
    <name type="scientific">Phaseolus coccineus</name>
    <name type="common">Scarlet runner bean</name>
    <name type="synonym">Phaseolus multiflorus</name>
    <dbReference type="NCBI Taxonomy" id="3886"/>
    <lineage>
        <taxon>Eukaryota</taxon>
        <taxon>Viridiplantae</taxon>
        <taxon>Streptophyta</taxon>
        <taxon>Embryophyta</taxon>
        <taxon>Tracheophyta</taxon>
        <taxon>Spermatophyta</taxon>
        <taxon>Magnoliopsida</taxon>
        <taxon>eudicotyledons</taxon>
        <taxon>Gunneridae</taxon>
        <taxon>Pentapetalae</taxon>
        <taxon>rosids</taxon>
        <taxon>fabids</taxon>
        <taxon>Fabales</taxon>
        <taxon>Fabaceae</taxon>
        <taxon>Papilionoideae</taxon>
        <taxon>50 kb inversion clade</taxon>
        <taxon>NPAAA clade</taxon>
        <taxon>indigoferoid/millettioid clade</taxon>
        <taxon>Phaseoleae</taxon>
        <taxon>Phaseolus</taxon>
    </lineage>
</organism>
<dbReference type="Proteomes" id="UP001374584">
    <property type="component" value="Unassembled WGS sequence"/>
</dbReference>
<evidence type="ECO:0000256" key="3">
    <source>
        <dbReference type="ARBA" id="ARBA00022617"/>
    </source>
</evidence>
<dbReference type="GO" id="GO:0020037">
    <property type="term" value="F:heme binding"/>
    <property type="evidence" value="ECO:0007669"/>
    <property type="project" value="InterPro"/>
</dbReference>
<reference evidence="8 9" key="1">
    <citation type="submission" date="2024-01" db="EMBL/GenBank/DDBJ databases">
        <title>The genomes of 5 underutilized Papilionoideae crops provide insights into root nodulation and disease resistanc.</title>
        <authorList>
            <person name="Jiang F."/>
        </authorList>
    </citation>
    <scope>NUCLEOTIDE SEQUENCE [LARGE SCALE GENOMIC DNA]</scope>
    <source>
        <strain evidence="8">JINMINGXINNONG_FW02</strain>
        <tissue evidence="8">Leaves</tissue>
    </source>
</reference>
<evidence type="ECO:0008006" key="10">
    <source>
        <dbReference type="Google" id="ProtNLM"/>
    </source>
</evidence>